<dbReference type="Gene3D" id="2.50.20.20">
    <property type="match status" value="1"/>
</dbReference>
<keyword evidence="3" id="KW-1185">Reference proteome</keyword>
<evidence type="ECO:0008006" key="4">
    <source>
        <dbReference type="Google" id="ProtNLM"/>
    </source>
</evidence>
<dbReference type="PROSITE" id="PS51257">
    <property type="entry name" value="PROKAR_LIPOPROTEIN"/>
    <property type="match status" value="1"/>
</dbReference>
<evidence type="ECO:0000256" key="1">
    <source>
        <dbReference type="SAM" id="SignalP"/>
    </source>
</evidence>
<dbReference type="EMBL" id="JAMTCO010000003">
    <property type="protein sequence ID" value="MCP2268577.1"/>
    <property type="molecule type" value="Genomic_DNA"/>
</dbReference>
<dbReference type="Proteomes" id="UP001205185">
    <property type="component" value="Unassembled WGS sequence"/>
</dbReference>
<reference evidence="2 3" key="1">
    <citation type="submission" date="2022-06" db="EMBL/GenBank/DDBJ databases">
        <title>Genomic Encyclopedia of Archaeal and Bacterial Type Strains, Phase II (KMG-II): from individual species to whole genera.</title>
        <authorList>
            <person name="Goeker M."/>
        </authorList>
    </citation>
    <scope>NUCLEOTIDE SEQUENCE [LARGE SCALE GENOMIC DNA]</scope>
    <source>
        <strain evidence="2 3">DSM 44255</strain>
    </source>
</reference>
<comment type="caution">
    <text evidence="2">The sequence shown here is derived from an EMBL/GenBank/DDBJ whole genome shotgun (WGS) entry which is preliminary data.</text>
</comment>
<dbReference type="SUPFAM" id="SSF89392">
    <property type="entry name" value="Prokaryotic lipoproteins and lipoprotein localization factors"/>
    <property type="match status" value="1"/>
</dbReference>
<evidence type="ECO:0000313" key="3">
    <source>
        <dbReference type="Proteomes" id="UP001205185"/>
    </source>
</evidence>
<evidence type="ECO:0000313" key="2">
    <source>
        <dbReference type="EMBL" id="MCP2268577.1"/>
    </source>
</evidence>
<feature type="signal peptide" evidence="1">
    <location>
        <begin position="1"/>
        <end position="23"/>
    </location>
</feature>
<feature type="chain" id="PRO_5046467308" description="Lipoprotein LprG" evidence="1">
    <location>
        <begin position="24"/>
        <end position="274"/>
    </location>
</feature>
<dbReference type="InterPro" id="IPR029046">
    <property type="entry name" value="LolA/LolB/LppX"/>
</dbReference>
<accession>A0ABT1I7I2</accession>
<gene>
    <name evidence="2" type="ORF">LV75_001064</name>
</gene>
<organism evidence="2 3">
    <name type="scientific">Actinokineospora diospyrosa</name>
    <dbReference type="NCBI Taxonomy" id="103728"/>
    <lineage>
        <taxon>Bacteria</taxon>
        <taxon>Bacillati</taxon>
        <taxon>Actinomycetota</taxon>
        <taxon>Actinomycetes</taxon>
        <taxon>Pseudonocardiales</taxon>
        <taxon>Pseudonocardiaceae</taxon>
        <taxon>Actinokineospora</taxon>
    </lineage>
</organism>
<protein>
    <recommendedName>
        <fullName evidence="4">Lipoprotein LprG</fullName>
    </recommendedName>
</protein>
<keyword evidence="1" id="KW-0732">Signal</keyword>
<proteinExistence type="predicted"/>
<name>A0ABT1I7I2_9PSEU</name>
<sequence>MGFLGKSRLLVAVTAVATLSLTACDSASPQATGGTVAAAPGQGKSAFDTLRGLTDAVKAKSTTAKSAHFTFIGSAAGQEFKGEGDYTFGTTPGMQMTIDTPEGAVSMRLVDPIVYIKTPQELEPGKPWLKLDLNDKDNPLAATLGKSLESARQTDPTKTLEQLADVSEITGVKDEEVNGQKTTRYSLTVDVAKLKGKAAGMGMDPDSIAEIEKAGVKSVPADVWVNADSLPVRYVMEFPVKSEKVKIQADYSDWGKAVDITAPPADQVAEFPTG</sequence>